<protein>
    <submittedName>
        <fullName evidence="1">Uncharacterized protein</fullName>
    </submittedName>
</protein>
<comment type="caution">
    <text evidence="1">The sequence shown here is derived from an EMBL/GenBank/DDBJ whole genome shotgun (WGS) entry which is preliminary data.</text>
</comment>
<evidence type="ECO:0000313" key="1">
    <source>
        <dbReference type="EMBL" id="KAK4798012.1"/>
    </source>
</evidence>
<keyword evidence="2" id="KW-1185">Reference proteome</keyword>
<sequence length="135" mass="15203">MHKHLGRDSRLVSDLRASLLHSPRLRLYLAVPALASLLQLRGSKIRFSPCVSSPALKDFRYTDQVSSLAALPLLPPLPPPPGVSLCLSLLVSVYSLIRCLLGRYTHRIVQGSNLDWILFFYIQLRNLAHVEDIDY</sequence>
<proteinExistence type="predicted"/>
<evidence type="ECO:0000313" key="2">
    <source>
        <dbReference type="Proteomes" id="UP001346149"/>
    </source>
</evidence>
<accession>A0AAN7M4W5</accession>
<gene>
    <name evidence="1" type="ORF">SAY86_030338</name>
</gene>
<name>A0AAN7M4W5_TRANT</name>
<organism evidence="1 2">
    <name type="scientific">Trapa natans</name>
    <name type="common">Water chestnut</name>
    <dbReference type="NCBI Taxonomy" id="22666"/>
    <lineage>
        <taxon>Eukaryota</taxon>
        <taxon>Viridiplantae</taxon>
        <taxon>Streptophyta</taxon>
        <taxon>Embryophyta</taxon>
        <taxon>Tracheophyta</taxon>
        <taxon>Spermatophyta</taxon>
        <taxon>Magnoliopsida</taxon>
        <taxon>eudicotyledons</taxon>
        <taxon>Gunneridae</taxon>
        <taxon>Pentapetalae</taxon>
        <taxon>rosids</taxon>
        <taxon>malvids</taxon>
        <taxon>Myrtales</taxon>
        <taxon>Lythraceae</taxon>
        <taxon>Trapa</taxon>
    </lineage>
</organism>
<dbReference type="Proteomes" id="UP001346149">
    <property type="component" value="Unassembled WGS sequence"/>
</dbReference>
<reference evidence="1 2" key="1">
    <citation type="journal article" date="2023" name="Hortic Res">
        <title>Pangenome of water caltrop reveals structural variations and asymmetric subgenome divergence after allopolyploidization.</title>
        <authorList>
            <person name="Zhang X."/>
            <person name="Chen Y."/>
            <person name="Wang L."/>
            <person name="Yuan Y."/>
            <person name="Fang M."/>
            <person name="Shi L."/>
            <person name="Lu R."/>
            <person name="Comes H.P."/>
            <person name="Ma Y."/>
            <person name="Chen Y."/>
            <person name="Huang G."/>
            <person name="Zhou Y."/>
            <person name="Zheng Z."/>
            <person name="Qiu Y."/>
        </authorList>
    </citation>
    <scope>NUCLEOTIDE SEQUENCE [LARGE SCALE GENOMIC DNA]</scope>
    <source>
        <strain evidence="1">F231</strain>
    </source>
</reference>
<dbReference type="EMBL" id="JAXQNO010000005">
    <property type="protein sequence ID" value="KAK4798012.1"/>
    <property type="molecule type" value="Genomic_DNA"/>
</dbReference>
<dbReference type="AlphaFoldDB" id="A0AAN7M4W5"/>